<accession>A0A0F9FZP2</accession>
<dbReference type="AlphaFoldDB" id="A0A0F9FZP2"/>
<evidence type="ECO:0000256" key="1">
    <source>
        <dbReference type="SAM" id="Phobius"/>
    </source>
</evidence>
<keyword evidence="1" id="KW-0812">Transmembrane</keyword>
<feature type="transmembrane region" description="Helical" evidence="1">
    <location>
        <begin position="21"/>
        <end position="42"/>
    </location>
</feature>
<keyword evidence="1" id="KW-0472">Membrane</keyword>
<proteinExistence type="predicted"/>
<organism evidence="2">
    <name type="scientific">marine sediment metagenome</name>
    <dbReference type="NCBI Taxonomy" id="412755"/>
    <lineage>
        <taxon>unclassified sequences</taxon>
        <taxon>metagenomes</taxon>
        <taxon>ecological metagenomes</taxon>
    </lineage>
</organism>
<comment type="caution">
    <text evidence="2">The sequence shown here is derived from an EMBL/GenBank/DDBJ whole genome shotgun (WGS) entry which is preliminary data.</text>
</comment>
<name>A0A0F9FZP2_9ZZZZ</name>
<dbReference type="EMBL" id="LAZR01019614">
    <property type="protein sequence ID" value="KKL91889.1"/>
    <property type="molecule type" value="Genomic_DNA"/>
</dbReference>
<evidence type="ECO:0000313" key="3">
    <source>
        <dbReference type="EMBL" id="KKM97572.1"/>
    </source>
</evidence>
<sequence>MDKELKGILEVISKRVKTMELIMLIYFYLSIVGGVIYFFVWLSEILSG</sequence>
<reference evidence="2" key="1">
    <citation type="journal article" date="2015" name="Nature">
        <title>Complex archaea that bridge the gap between prokaryotes and eukaryotes.</title>
        <authorList>
            <person name="Spang A."/>
            <person name="Saw J.H."/>
            <person name="Jorgensen S.L."/>
            <person name="Zaremba-Niedzwiedzka K."/>
            <person name="Martijn J."/>
            <person name="Lind A.E."/>
            <person name="van Eijk R."/>
            <person name="Schleper C."/>
            <person name="Guy L."/>
            <person name="Ettema T.J."/>
        </authorList>
    </citation>
    <scope>NUCLEOTIDE SEQUENCE</scope>
</reference>
<gene>
    <name evidence="3" type="ORF">LCGC14_1166600</name>
    <name evidence="2" type="ORF">LCGC14_1890160</name>
</gene>
<evidence type="ECO:0000313" key="2">
    <source>
        <dbReference type="EMBL" id="KKL91889.1"/>
    </source>
</evidence>
<keyword evidence="1" id="KW-1133">Transmembrane helix</keyword>
<dbReference type="EMBL" id="LAZR01005731">
    <property type="protein sequence ID" value="KKM97572.1"/>
    <property type="molecule type" value="Genomic_DNA"/>
</dbReference>
<protein>
    <submittedName>
        <fullName evidence="2">Uncharacterized protein</fullName>
    </submittedName>
</protein>